<feature type="region of interest" description="Disordered" evidence="1">
    <location>
        <begin position="259"/>
        <end position="282"/>
    </location>
</feature>
<organism evidence="3 4">
    <name type="scientific">Linnemannia gamsii</name>
    <dbReference type="NCBI Taxonomy" id="64522"/>
    <lineage>
        <taxon>Eukaryota</taxon>
        <taxon>Fungi</taxon>
        <taxon>Fungi incertae sedis</taxon>
        <taxon>Mucoromycota</taxon>
        <taxon>Mortierellomycotina</taxon>
        <taxon>Mortierellomycetes</taxon>
        <taxon>Mortierellales</taxon>
        <taxon>Mortierellaceae</taxon>
        <taxon>Linnemannia</taxon>
    </lineage>
</organism>
<dbReference type="EMBL" id="JAAAIN010000145">
    <property type="protein sequence ID" value="KAG0319456.1"/>
    <property type="molecule type" value="Genomic_DNA"/>
</dbReference>
<sequence>MLPIQPVTNPSDSCVIYESGKLDGPPKCIHYNIVQPRPDVDQDRRPPAVEKQKKRLNWIFAILVLVVIIAFVFVFMCWRKTRGRSSSSNEDGGSPQYQPYNVQDPETAGGGGIIEKRSEYLSINYLTGLSTPKPGVPGAGLGQGMGGRRGSTSSQNSARSTISYGVGSNGRRLSVTEKMVLDRDWAQEHEFMNRLSHSQRSGTFHRIEQLATSQGTDSAGGVGALSMGPSHRSMSFDLMPVYPATYPTPRVEHAQVHCLQQEPSPPPNTPENQLPVSMSSLG</sequence>
<evidence type="ECO:0000256" key="2">
    <source>
        <dbReference type="SAM" id="Phobius"/>
    </source>
</evidence>
<comment type="caution">
    <text evidence="3">The sequence shown here is derived from an EMBL/GenBank/DDBJ whole genome shotgun (WGS) entry which is preliminary data.</text>
</comment>
<keyword evidence="2" id="KW-0812">Transmembrane</keyword>
<feature type="region of interest" description="Disordered" evidence="1">
    <location>
        <begin position="83"/>
        <end position="111"/>
    </location>
</feature>
<evidence type="ECO:0000256" key="1">
    <source>
        <dbReference type="SAM" id="MobiDB-lite"/>
    </source>
</evidence>
<keyword evidence="2" id="KW-1133">Transmembrane helix</keyword>
<accession>A0A9P6UTV0</accession>
<feature type="region of interest" description="Disordered" evidence="1">
    <location>
        <begin position="134"/>
        <end position="165"/>
    </location>
</feature>
<dbReference type="Proteomes" id="UP000823405">
    <property type="component" value="Unassembled WGS sequence"/>
</dbReference>
<feature type="compositionally biased region" description="Polar residues" evidence="1">
    <location>
        <begin position="270"/>
        <end position="282"/>
    </location>
</feature>
<evidence type="ECO:0000313" key="3">
    <source>
        <dbReference type="EMBL" id="KAG0319456.1"/>
    </source>
</evidence>
<dbReference type="OrthoDB" id="2373809at2759"/>
<keyword evidence="4" id="KW-1185">Reference proteome</keyword>
<gene>
    <name evidence="3" type="ORF">BGZ97_002107</name>
</gene>
<evidence type="ECO:0000313" key="4">
    <source>
        <dbReference type="Proteomes" id="UP000823405"/>
    </source>
</evidence>
<protein>
    <submittedName>
        <fullName evidence="3">Uncharacterized protein</fullName>
    </submittedName>
</protein>
<feature type="compositionally biased region" description="Gly residues" evidence="1">
    <location>
        <begin position="137"/>
        <end position="149"/>
    </location>
</feature>
<feature type="compositionally biased region" description="Polar residues" evidence="1">
    <location>
        <begin position="151"/>
        <end position="163"/>
    </location>
</feature>
<reference evidence="3" key="1">
    <citation type="journal article" date="2020" name="Fungal Divers.">
        <title>Resolving the Mortierellaceae phylogeny through synthesis of multi-gene phylogenetics and phylogenomics.</title>
        <authorList>
            <person name="Vandepol N."/>
            <person name="Liber J."/>
            <person name="Desiro A."/>
            <person name="Na H."/>
            <person name="Kennedy M."/>
            <person name="Barry K."/>
            <person name="Grigoriev I.V."/>
            <person name="Miller A.N."/>
            <person name="O'Donnell K."/>
            <person name="Stajich J.E."/>
            <person name="Bonito G."/>
        </authorList>
    </citation>
    <scope>NUCLEOTIDE SEQUENCE</scope>
    <source>
        <strain evidence="3">NVP60</strain>
    </source>
</reference>
<keyword evidence="2" id="KW-0472">Membrane</keyword>
<feature type="transmembrane region" description="Helical" evidence="2">
    <location>
        <begin position="58"/>
        <end position="78"/>
    </location>
</feature>
<proteinExistence type="predicted"/>
<feature type="compositionally biased region" description="Polar residues" evidence="1">
    <location>
        <begin position="84"/>
        <end position="101"/>
    </location>
</feature>
<dbReference type="AlphaFoldDB" id="A0A9P6UTV0"/>
<name>A0A9P6UTV0_9FUNG</name>